<comment type="subunit">
    <text evidence="7">Part of the nuclear pore complex (NPC).</text>
</comment>
<evidence type="ECO:0000256" key="3">
    <source>
        <dbReference type="ARBA" id="ARBA00022927"/>
    </source>
</evidence>
<evidence type="ECO:0000313" key="10">
    <source>
        <dbReference type="Proteomes" id="UP001318860"/>
    </source>
</evidence>
<dbReference type="Gene3D" id="1.20.190.50">
    <property type="match status" value="1"/>
</dbReference>
<keyword evidence="2" id="KW-0509">mRNA transport</keyword>
<protein>
    <recommendedName>
        <fullName evidence="7">Nuclear pore complex protein</fullName>
    </recommendedName>
</protein>
<evidence type="ECO:0000256" key="2">
    <source>
        <dbReference type="ARBA" id="ARBA00022816"/>
    </source>
</evidence>
<keyword evidence="10" id="KW-1185">Reference proteome</keyword>
<keyword evidence="3" id="KW-0653">Protein transport</keyword>
<sequence length="1072" mass="121690">MEVDMETSPSYFDPEDISTRERFRRYGKRHPGSSLSPHHDNSASRFSNAALFLENIKHEVETLDSDIGGTPFESVSKRRASIDSRGVSKVDSDTDTIRRRGSESLKVCKQEAHEQVESADTTFSLFASLLDSGLQGLMPIPDLILRFESSCRSVSESIRYGANERYRILEDKLMRQKARLLLDEAASWSLMWYLFGKGNEELPEDLILFPTTSHLEACQFVTVNHTAQLCLRIVQWLEDLASKALDLDNKVRGSHVGTYLPSSGVWHHTQRHLKRGASNPKTVHHLDFDAPTREHTQQLPDDKKQDESLLEDVWTLMRAGRLEEACNLCRSAGQPWRAASLCPFGGLNLFPSLEALEKNGKNRMLQAIELESGIGHQWRLWKWASYCASEKIAEQDGGKYERAVYAAQSSNLKRLLPVCTDWESACWAMAKSWLDVQVDIEIARLRPGGMDQFKNIEEAFERSPGEGDLASQQSNGPDSWPLQVLNQQPRNLSSFFRSFISSDTVNEAVTRACKEQQRQIEMNLMLGDIPHLLDLIFSWISPSEDDENIFRPHGDPQMMRFGAHLVLVLRYLLADQMKDTFREKIMTVGDFIIHMYAMFLFTKQHEELVGIYASQLARHRCVDLFVHMMELRLNSSVHVRYKIFLSAIEYLPFSSEDDSKGSFEEIIERILSRSREISVGKHDKSSDVAEQHRLQSLQKAMVIQWLCFTPPSTINDAKAVTGKLVLRALMHSNLLFREFALISMWRVPAVPIGAHTVLSLLAEPLKHPTETLLSTEDDDVSENLREFQDWSEYYSCDAKYRNWLKVELANAEVSPSELSDEEKQREVTEAIETLTSSFLLLQRKDNPWLVPTQDHIHESEEPVYLELHATAVLCLPSGECMSPDATLCTTLTSALYSSVSEEEVLHRELMVNVSTSPRDSSCIEVVVRCLAVEGDGLGPHDLNDGGILGNVMAAGFKGELARFQAGVTMEISRLDAWYSSSDGTLEGPATYIVRGLCRKCCIPEIFLRCMQVSVSLMESGYPPERHHELIELVTSPETDFLHLFSQNQLQELLLFERDYSIYEMDLEELPNS</sequence>
<proteinExistence type="inferred from homology"/>
<dbReference type="PANTHER" id="PTHR13003">
    <property type="entry name" value="NUP107-RELATED"/>
    <property type="match status" value="1"/>
</dbReference>
<evidence type="ECO:0000256" key="6">
    <source>
        <dbReference type="ARBA" id="ARBA00023242"/>
    </source>
</evidence>
<evidence type="ECO:0000313" key="9">
    <source>
        <dbReference type="EMBL" id="KAK6153544.1"/>
    </source>
</evidence>
<dbReference type="Gene3D" id="1.10.3450.20">
    <property type="match status" value="1"/>
</dbReference>
<organism evidence="9 10">
    <name type="scientific">Rehmannia glutinosa</name>
    <name type="common">Chinese foxglove</name>
    <dbReference type="NCBI Taxonomy" id="99300"/>
    <lineage>
        <taxon>Eukaryota</taxon>
        <taxon>Viridiplantae</taxon>
        <taxon>Streptophyta</taxon>
        <taxon>Embryophyta</taxon>
        <taxon>Tracheophyta</taxon>
        <taxon>Spermatophyta</taxon>
        <taxon>Magnoliopsida</taxon>
        <taxon>eudicotyledons</taxon>
        <taxon>Gunneridae</taxon>
        <taxon>Pentapetalae</taxon>
        <taxon>asterids</taxon>
        <taxon>lamiids</taxon>
        <taxon>Lamiales</taxon>
        <taxon>Orobanchaceae</taxon>
        <taxon>Rehmannieae</taxon>
        <taxon>Rehmannia</taxon>
    </lineage>
</organism>
<evidence type="ECO:0000256" key="5">
    <source>
        <dbReference type="ARBA" id="ARBA00023132"/>
    </source>
</evidence>
<dbReference type="Pfam" id="PF04121">
    <property type="entry name" value="Nup84_Nup100"/>
    <property type="match status" value="1"/>
</dbReference>
<comment type="caution">
    <text evidence="9">The sequence shown here is derived from an EMBL/GenBank/DDBJ whole genome shotgun (WGS) entry which is preliminary data.</text>
</comment>
<gene>
    <name evidence="9" type="ORF">DH2020_013183</name>
</gene>
<evidence type="ECO:0000256" key="4">
    <source>
        <dbReference type="ARBA" id="ARBA00023010"/>
    </source>
</evidence>
<keyword evidence="4 7" id="KW-0811">Translocation</keyword>
<evidence type="ECO:0000256" key="7">
    <source>
        <dbReference type="RuleBase" id="RU365072"/>
    </source>
</evidence>
<dbReference type="Proteomes" id="UP001318860">
    <property type="component" value="Unassembled WGS sequence"/>
</dbReference>
<keyword evidence="5 7" id="KW-0906">Nuclear pore complex</keyword>
<dbReference type="EMBL" id="JABTTQ020000006">
    <property type="protein sequence ID" value="KAK6153544.1"/>
    <property type="molecule type" value="Genomic_DNA"/>
</dbReference>
<dbReference type="PANTHER" id="PTHR13003:SF2">
    <property type="entry name" value="NUCLEAR PORE COMPLEX PROTEIN NUP107"/>
    <property type="match status" value="1"/>
</dbReference>
<keyword evidence="6 7" id="KW-0539">Nucleus</keyword>
<feature type="region of interest" description="Disordered" evidence="8">
    <location>
        <begin position="1"/>
        <end position="42"/>
    </location>
</feature>
<comment type="subcellular location">
    <subcellularLocation>
        <location evidence="7">Nucleus</location>
        <location evidence="7">Nuclear pore complex</location>
    </subcellularLocation>
    <subcellularLocation>
        <location evidence="7">Nucleus membrane</location>
    </subcellularLocation>
</comment>
<name>A0ABR0X4Y3_REHGL</name>
<keyword evidence="7" id="KW-0472">Membrane</keyword>
<comment type="function">
    <text evidence="7">Functions as a component of the nuclear pore complex (NPC).</text>
</comment>
<keyword evidence="1 7" id="KW-0813">Transport</keyword>
<feature type="compositionally biased region" description="Basic residues" evidence="8">
    <location>
        <begin position="22"/>
        <end position="31"/>
    </location>
</feature>
<comment type="similarity">
    <text evidence="7">Belongs to the nucleoporin Nup84/Nup107 family.</text>
</comment>
<evidence type="ECO:0000256" key="8">
    <source>
        <dbReference type="SAM" id="MobiDB-lite"/>
    </source>
</evidence>
<accession>A0ABR0X4Y3</accession>
<reference evidence="9 10" key="1">
    <citation type="journal article" date="2021" name="Comput. Struct. Biotechnol. J.">
        <title>De novo genome assembly of the potent medicinal plant Rehmannia glutinosa using nanopore technology.</title>
        <authorList>
            <person name="Ma L."/>
            <person name="Dong C."/>
            <person name="Song C."/>
            <person name="Wang X."/>
            <person name="Zheng X."/>
            <person name="Niu Y."/>
            <person name="Chen S."/>
            <person name="Feng W."/>
        </authorList>
    </citation>
    <scope>NUCLEOTIDE SEQUENCE [LARGE SCALE GENOMIC DNA]</scope>
    <source>
        <strain evidence="9">DH-2019</strain>
    </source>
</reference>
<dbReference type="InterPro" id="IPR007252">
    <property type="entry name" value="Nup84/Nup107"/>
</dbReference>
<evidence type="ECO:0000256" key="1">
    <source>
        <dbReference type="ARBA" id="ARBA00022448"/>
    </source>
</evidence>